<evidence type="ECO:0000313" key="4">
    <source>
        <dbReference type="EMBL" id="MCE7010120.1"/>
    </source>
</evidence>
<proteinExistence type="predicted"/>
<feature type="chain" id="PRO_5045286518" evidence="2">
    <location>
        <begin position="21"/>
        <end position="185"/>
    </location>
</feature>
<keyword evidence="5" id="KW-1185">Reference proteome</keyword>
<protein>
    <submittedName>
        <fullName evidence="4">RICIN domain-containing protein</fullName>
    </submittedName>
</protein>
<dbReference type="RefSeq" id="WP_233731575.1">
    <property type="nucleotide sequence ID" value="NZ_JAJVCN010000004.1"/>
</dbReference>
<feature type="domain" description="Ricin B lectin" evidence="3">
    <location>
        <begin position="54"/>
        <end position="183"/>
    </location>
</feature>
<feature type="region of interest" description="Disordered" evidence="1">
    <location>
        <begin position="19"/>
        <end position="39"/>
    </location>
</feature>
<sequence length="185" mass="20303">MALTVAVLALLFSMSGVTSAEPGVPGPSASPPVGTSDPRVNRPDCDSRMHPSWRHWEFEAADSGLVMDVKNAVRDVIVWRDTNGTNQTWVVEPAAEGGSYLHPCYDRTKCLDVPNGQYVNNTPLIVFACNGAHNQRFGFAGSWIVPFHSPTSKCLNVDHGIVEGRRVILWNCDGAINSQWQFHPM</sequence>
<dbReference type="EMBL" id="JAJVCN010000004">
    <property type="protein sequence ID" value="MCE7010120.1"/>
    <property type="molecule type" value="Genomic_DNA"/>
</dbReference>
<dbReference type="Pfam" id="PF00652">
    <property type="entry name" value="Ricin_B_lectin"/>
    <property type="match status" value="1"/>
</dbReference>
<dbReference type="SMART" id="SM00458">
    <property type="entry name" value="RICIN"/>
    <property type="match status" value="1"/>
</dbReference>
<feature type="signal peptide" evidence="2">
    <location>
        <begin position="1"/>
        <end position="20"/>
    </location>
</feature>
<dbReference type="CDD" id="cd00161">
    <property type="entry name" value="beta-trefoil_Ricin-like"/>
    <property type="match status" value="1"/>
</dbReference>
<dbReference type="Gene3D" id="2.80.10.50">
    <property type="match status" value="2"/>
</dbReference>
<evidence type="ECO:0000256" key="1">
    <source>
        <dbReference type="SAM" id="MobiDB-lite"/>
    </source>
</evidence>
<evidence type="ECO:0000259" key="3">
    <source>
        <dbReference type="SMART" id="SM00458"/>
    </source>
</evidence>
<accession>A0ABS8ZT01</accession>
<dbReference type="SUPFAM" id="SSF50370">
    <property type="entry name" value="Ricin B-like lectins"/>
    <property type="match status" value="1"/>
</dbReference>
<dbReference type="InterPro" id="IPR000772">
    <property type="entry name" value="Ricin_B_lectin"/>
</dbReference>
<evidence type="ECO:0000313" key="5">
    <source>
        <dbReference type="Proteomes" id="UP001521150"/>
    </source>
</evidence>
<evidence type="ECO:0000256" key="2">
    <source>
        <dbReference type="SAM" id="SignalP"/>
    </source>
</evidence>
<gene>
    <name evidence="4" type="ORF">LWC34_46060</name>
</gene>
<keyword evidence="2" id="KW-0732">Signal</keyword>
<reference evidence="4 5" key="1">
    <citation type="submission" date="2021-12" db="EMBL/GenBank/DDBJ databases">
        <title>Genome sequence of Kibdelosporangium philippinense ATCC 49844.</title>
        <authorList>
            <person name="Fedorov E.A."/>
            <person name="Omeragic M."/>
            <person name="Shalygina K.F."/>
            <person name="Maclea K.S."/>
        </authorList>
    </citation>
    <scope>NUCLEOTIDE SEQUENCE [LARGE SCALE GENOMIC DNA]</scope>
    <source>
        <strain evidence="4 5">ATCC 49844</strain>
    </source>
</reference>
<comment type="caution">
    <text evidence="4">The sequence shown here is derived from an EMBL/GenBank/DDBJ whole genome shotgun (WGS) entry which is preliminary data.</text>
</comment>
<organism evidence="4 5">
    <name type="scientific">Kibdelosporangium philippinense</name>
    <dbReference type="NCBI Taxonomy" id="211113"/>
    <lineage>
        <taxon>Bacteria</taxon>
        <taxon>Bacillati</taxon>
        <taxon>Actinomycetota</taxon>
        <taxon>Actinomycetes</taxon>
        <taxon>Pseudonocardiales</taxon>
        <taxon>Pseudonocardiaceae</taxon>
        <taxon>Kibdelosporangium</taxon>
    </lineage>
</organism>
<dbReference type="InterPro" id="IPR035992">
    <property type="entry name" value="Ricin_B-like_lectins"/>
</dbReference>
<dbReference type="PROSITE" id="PS50231">
    <property type="entry name" value="RICIN_B_LECTIN"/>
    <property type="match status" value="1"/>
</dbReference>
<dbReference type="Proteomes" id="UP001521150">
    <property type="component" value="Unassembled WGS sequence"/>
</dbReference>
<name>A0ABS8ZT01_9PSEU</name>